<dbReference type="RefSeq" id="WP_379772102.1">
    <property type="nucleotide sequence ID" value="NZ_JBHSMZ010000010.1"/>
</dbReference>
<dbReference type="InterPro" id="IPR035940">
    <property type="entry name" value="CAP_sf"/>
</dbReference>
<proteinExistence type="predicted"/>
<keyword evidence="4" id="KW-1185">Reference proteome</keyword>
<evidence type="ECO:0000313" key="4">
    <source>
        <dbReference type="Proteomes" id="UP001596086"/>
    </source>
</evidence>
<feature type="chain" id="PRO_5047343224" evidence="1">
    <location>
        <begin position="23"/>
        <end position="292"/>
    </location>
</feature>
<dbReference type="PANTHER" id="PTHR31157:SF1">
    <property type="entry name" value="SCP DOMAIN-CONTAINING PROTEIN"/>
    <property type="match status" value="1"/>
</dbReference>
<evidence type="ECO:0000256" key="1">
    <source>
        <dbReference type="SAM" id="SignalP"/>
    </source>
</evidence>
<dbReference type="SUPFAM" id="SSF55797">
    <property type="entry name" value="PR-1-like"/>
    <property type="match status" value="1"/>
</dbReference>
<dbReference type="PROSITE" id="PS51257">
    <property type="entry name" value="PROKAR_LIPOPROTEIN"/>
    <property type="match status" value="1"/>
</dbReference>
<evidence type="ECO:0000313" key="3">
    <source>
        <dbReference type="EMBL" id="MFC5550012.1"/>
    </source>
</evidence>
<gene>
    <name evidence="3" type="ORF">ACFPO9_15975</name>
</gene>
<accession>A0ABW0S401</accession>
<dbReference type="Proteomes" id="UP001596086">
    <property type="component" value="Unassembled WGS sequence"/>
</dbReference>
<dbReference type="Pfam" id="PF00188">
    <property type="entry name" value="CAP"/>
    <property type="match status" value="1"/>
</dbReference>
<keyword evidence="1" id="KW-0732">Signal</keyword>
<comment type="caution">
    <text evidence="3">The sequence shown here is derived from an EMBL/GenBank/DDBJ whole genome shotgun (WGS) entry which is preliminary data.</text>
</comment>
<dbReference type="Gene3D" id="3.40.33.10">
    <property type="entry name" value="CAP"/>
    <property type="match status" value="1"/>
</dbReference>
<sequence length="292" mass="30874">MPVFHRAFSLSFAAALACTAMAAQPALARQNGQARDELADLINAYRSAPGSCAGRAALPAAPLAKEPALARLRIGAGTFLEPALKRAGYPADLAEMISVTGPEDAQAALAAIRDKHCGRLLSGEFAAVGTARFGNDWQIILAHPLVYPALPDPAQLSQELLARVNAARAAPRTCGDQAFGAAPPLTWNEALAQAALGHSLDMATKRYHAHKEPGGSEPPERATRAGYRWTRVGENIASGQQSVTQVVSDWLGSPGHCANIMNPAFTEMGAAYAVNPANENRTPYWTQMFGRP</sequence>
<dbReference type="InterPro" id="IPR014044">
    <property type="entry name" value="CAP_dom"/>
</dbReference>
<dbReference type="EMBL" id="JBHSMZ010000010">
    <property type="protein sequence ID" value="MFC5550012.1"/>
    <property type="molecule type" value="Genomic_DNA"/>
</dbReference>
<protein>
    <submittedName>
        <fullName evidence="3">CAP domain-containing protein</fullName>
    </submittedName>
</protein>
<dbReference type="PANTHER" id="PTHR31157">
    <property type="entry name" value="SCP DOMAIN-CONTAINING PROTEIN"/>
    <property type="match status" value="1"/>
</dbReference>
<feature type="domain" description="SCP" evidence="2">
    <location>
        <begin position="162"/>
        <end position="289"/>
    </location>
</feature>
<dbReference type="CDD" id="cd05379">
    <property type="entry name" value="CAP_bacterial"/>
    <property type="match status" value="1"/>
</dbReference>
<feature type="signal peptide" evidence="1">
    <location>
        <begin position="1"/>
        <end position="22"/>
    </location>
</feature>
<name>A0ABW0S401_9BURK</name>
<evidence type="ECO:0000259" key="2">
    <source>
        <dbReference type="Pfam" id="PF00188"/>
    </source>
</evidence>
<reference evidence="4" key="1">
    <citation type="journal article" date="2019" name="Int. J. Syst. Evol. Microbiol.">
        <title>The Global Catalogue of Microorganisms (GCM) 10K type strain sequencing project: providing services to taxonomists for standard genome sequencing and annotation.</title>
        <authorList>
            <consortium name="The Broad Institute Genomics Platform"/>
            <consortium name="The Broad Institute Genome Sequencing Center for Infectious Disease"/>
            <person name="Wu L."/>
            <person name="Ma J."/>
        </authorList>
    </citation>
    <scope>NUCLEOTIDE SEQUENCE [LARGE SCALE GENOMIC DNA]</scope>
    <source>
        <strain evidence="4">CGMCC 4.5798</strain>
    </source>
</reference>
<organism evidence="3 4">
    <name type="scientific">Massilia aerilata</name>
    <dbReference type="NCBI Taxonomy" id="453817"/>
    <lineage>
        <taxon>Bacteria</taxon>
        <taxon>Pseudomonadati</taxon>
        <taxon>Pseudomonadota</taxon>
        <taxon>Betaproteobacteria</taxon>
        <taxon>Burkholderiales</taxon>
        <taxon>Oxalobacteraceae</taxon>
        <taxon>Telluria group</taxon>
        <taxon>Massilia</taxon>
    </lineage>
</organism>